<proteinExistence type="predicted"/>
<dbReference type="Gene3D" id="3.80.10.10">
    <property type="entry name" value="Ribonuclease Inhibitor"/>
    <property type="match status" value="1"/>
</dbReference>
<evidence type="ECO:0000256" key="1">
    <source>
        <dbReference type="SAM" id="Phobius"/>
    </source>
</evidence>
<evidence type="ECO:0000313" key="3">
    <source>
        <dbReference type="Proteomes" id="UP000320735"/>
    </source>
</evidence>
<protein>
    <recommendedName>
        <fullName evidence="4">Leucine Rich repeats (2 copies)</fullName>
    </recommendedName>
</protein>
<sequence>MNDETPKTRLWKRLLYRPGWLIALAVCLLLSAVLVPFGWRYYRTRQLIAGIEAHGGSVGFKQGGSQWLRDIVGNEWMKPFDAPYEVSWRRFRLSGAWTLPSLSGVKSGPPKEKLTDAVFIRYVVPLDDLHGIRTVAIDGNNLTLWSFKELSQFEHLEVLSLSDKAFDDEALGHFSMSFNLQKLYLSGTSISDEGLRHLYWLENLEVVSLYDTNVTSQAEWRLQRRLSSRFKLDD</sequence>
<dbReference type="EMBL" id="SJPP01000001">
    <property type="protein sequence ID" value="TWU14345.1"/>
    <property type="molecule type" value="Genomic_DNA"/>
</dbReference>
<keyword evidence="1" id="KW-0812">Transmembrane</keyword>
<evidence type="ECO:0000313" key="2">
    <source>
        <dbReference type="EMBL" id="TWU14345.1"/>
    </source>
</evidence>
<accession>A0A5C6BQQ0</accession>
<gene>
    <name evidence="2" type="ORF">CA54_31900</name>
</gene>
<name>A0A5C6BQQ0_9PLAN</name>
<keyword evidence="1" id="KW-0472">Membrane</keyword>
<feature type="transmembrane region" description="Helical" evidence="1">
    <location>
        <begin position="20"/>
        <end position="39"/>
    </location>
</feature>
<comment type="caution">
    <text evidence="2">The sequence shown here is derived from an EMBL/GenBank/DDBJ whole genome shotgun (WGS) entry which is preliminary data.</text>
</comment>
<organism evidence="2 3">
    <name type="scientific">Symmachiella macrocystis</name>
    <dbReference type="NCBI Taxonomy" id="2527985"/>
    <lineage>
        <taxon>Bacteria</taxon>
        <taxon>Pseudomonadati</taxon>
        <taxon>Planctomycetota</taxon>
        <taxon>Planctomycetia</taxon>
        <taxon>Planctomycetales</taxon>
        <taxon>Planctomycetaceae</taxon>
        <taxon>Symmachiella</taxon>
    </lineage>
</organism>
<dbReference type="Proteomes" id="UP000320735">
    <property type="component" value="Unassembled WGS sequence"/>
</dbReference>
<dbReference type="RefSeq" id="WP_146371625.1">
    <property type="nucleotide sequence ID" value="NZ_SJPP01000001.1"/>
</dbReference>
<dbReference type="AlphaFoldDB" id="A0A5C6BQQ0"/>
<keyword evidence="1" id="KW-1133">Transmembrane helix</keyword>
<dbReference type="InterPro" id="IPR032675">
    <property type="entry name" value="LRR_dom_sf"/>
</dbReference>
<dbReference type="OrthoDB" id="232968at2"/>
<dbReference type="SUPFAM" id="SSF52047">
    <property type="entry name" value="RNI-like"/>
    <property type="match status" value="1"/>
</dbReference>
<reference evidence="2 3" key="1">
    <citation type="submission" date="2019-02" db="EMBL/GenBank/DDBJ databases">
        <title>Deep-cultivation of Planctomycetes and their phenomic and genomic characterization uncovers novel biology.</title>
        <authorList>
            <person name="Wiegand S."/>
            <person name="Jogler M."/>
            <person name="Boedeker C."/>
            <person name="Pinto D."/>
            <person name="Vollmers J."/>
            <person name="Rivas-Marin E."/>
            <person name="Kohn T."/>
            <person name="Peeters S.H."/>
            <person name="Heuer A."/>
            <person name="Rast P."/>
            <person name="Oberbeckmann S."/>
            <person name="Bunk B."/>
            <person name="Jeske O."/>
            <person name="Meyerdierks A."/>
            <person name="Storesund J.E."/>
            <person name="Kallscheuer N."/>
            <person name="Luecker S."/>
            <person name="Lage O.M."/>
            <person name="Pohl T."/>
            <person name="Merkel B.J."/>
            <person name="Hornburger P."/>
            <person name="Mueller R.-W."/>
            <person name="Bruemmer F."/>
            <person name="Labrenz M."/>
            <person name="Spormann A.M."/>
            <person name="Op Den Camp H."/>
            <person name="Overmann J."/>
            <person name="Amann R."/>
            <person name="Jetten M.S.M."/>
            <person name="Mascher T."/>
            <person name="Medema M.H."/>
            <person name="Devos D.P."/>
            <person name="Kaster A.-K."/>
            <person name="Ovreas L."/>
            <person name="Rohde M."/>
            <person name="Galperin M.Y."/>
            <person name="Jogler C."/>
        </authorList>
    </citation>
    <scope>NUCLEOTIDE SEQUENCE [LARGE SCALE GENOMIC DNA]</scope>
    <source>
        <strain evidence="2 3">CA54</strain>
    </source>
</reference>
<evidence type="ECO:0008006" key="4">
    <source>
        <dbReference type="Google" id="ProtNLM"/>
    </source>
</evidence>
<keyword evidence="3" id="KW-1185">Reference proteome</keyword>